<keyword evidence="7 8" id="KW-0472">Membrane</keyword>
<name>A0AAX3W6F3_MAMLE</name>
<evidence type="ECO:0000256" key="9">
    <source>
        <dbReference type="NCBIfam" id="TIGR00751"/>
    </source>
</evidence>
<keyword evidence="4 8" id="KW-0808">Transferase</keyword>
<dbReference type="Gene3D" id="1.20.120.1780">
    <property type="entry name" value="UbiA prenyltransferase"/>
    <property type="match status" value="1"/>
</dbReference>
<evidence type="ECO:0000256" key="3">
    <source>
        <dbReference type="ARBA" id="ARBA00022475"/>
    </source>
</evidence>
<dbReference type="HAMAP" id="MF_01937">
    <property type="entry name" value="MenA_1"/>
    <property type="match status" value="1"/>
</dbReference>
<dbReference type="InterPro" id="IPR004657">
    <property type="entry name" value="MenA"/>
</dbReference>
<comment type="similarity">
    <text evidence="8">Belongs to the MenA family. Type 1 subfamily.</text>
</comment>
<evidence type="ECO:0000256" key="7">
    <source>
        <dbReference type="ARBA" id="ARBA00023136"/>
    </source>
</evidence>
<dbReference type="PANTHER" id="PTHR13929:SF0">
    <property type="entry name" value="UBIA PRENYLTRANSFERASE DOMAIN-CONTAINING PROTEIN 1"/>
    <property type="match status" value="1"/>
</dbReference>
<feature type="transmembrane region" description="Helical" evidence="8">
    <location>
        <begin position="21"/>
        <end position="41"/>
    </location>
</feature>
<evidence type="ECO:0000256" key="8">
    <source>
        <dbReference type="HAMAP-Rule" id="MF_01937"/>
    </source>
</evidence>
<dbReference type="NCBIfam" id="TIGR00751">
    <property type="entry name" value="menA"/>
    <property type="match status" value="1"/>
</dbReference>
<dbReference type="PANTHER" id="PTHR13929">
    <property type="entry name" value="1,4-DIHYDROXY-2-NAPHTHOATE OCTAPRENYLTRANSFERASE"/>
    <property type="match status" value="1"/>
</dbReference>
<dbReference type="PIRSF" id="PIRSF005355">
    <property type="entry name" value="UBIAD1"/>
    <property type="match status" value="1"/>
</dbReference>
<evidence type="ECO:0000256" key="5">
    <source>
        <dbReference type="ARBA" id="ARBA00022692"/>
    </source>
</evidence>
<feature type="transmembrane region" description="Helical" evidence="8">
    <location>
        <begin position="181"/>
        <end position="204"/>
    </location>
</feature>
<dbReference type="NCBIfam" id="NF004749">
    <property type="entry name" value="PRK06080.1-1"/>
    <property type="match status" value="1"/>
</dbReference>
<dbReference type="Gene3D" id="1.10.357.140">
    <property type="entry name" value="UbiA prenyltransferase"/>
    <property type="match status" value="1"/>
</dbReference>
<comment type="catalytic activity">
    <reaction evidence="8">
        <text>an all-trans-polyprenyl diphosphate + 1,4-dihydroxy-2-naphthoate + H(+) = a 2-demethylmenaquinol + CO2 + diphosphate</text>
        <dbReference type="Rhea" id="RHEA:26478"/>
        <dbReference type="Rhea" id="RHEA-COMP:9563"/>
        <dbReference type="Rhea" id="RHEA-COMP:9564"/>
        <dbReference type="ChEBI" id="CHEBI:11173"/>
        <dbReference type="ChEBI" id="CHEBI:15378"/>
        <dbReference type="ChEBI" id="CHEBI:16526"/>
        <dbReference type="ChEBI" id="CHEBI:33019"/>
        <dbReference type="ChEBI" id="CHEBI:55437"/>
        <dbReference type="ChEBI" id="CHEBI:58914"/>
        <dbReference type="EC" id="2.5.1.74"/>
    </reaction>
</comment>
<feature type="transmembrane region" description="Helical" evidence="8">
    <location>
        <begin position="47"/>
        <end position="70"/>
    </location>
</feature>
<keyword evidence="3 8" id="KW-1003">Cell membrane</keyword>
<comment type="function">
    <text evidence="8">Conversion of 1,4-dihydroxy-2-naphthoate (DHNA) to demethylmenaquinone (DMK).</text>
</comment>
<evidence type="ECO:0000313" key="11">
    <source>
        <dbReference type="Proteomes" id="UP001223261"/>
    </source>
</evidence>
<feature type="transmembrane region" description="Helical" evidence="8">
    <location>
        <begin position="126"/>
        <end position="145"/>
    </location>
</feature>
<dbReference type="InterPro" id="IPR044878">
    <property type="entry name" value="UbiA_sf"/>
</dbReference>
<dbReference type="FunFam" id="1.10.357.140:FF:000007">
    <property type="entry name" value="1,4-dihydroxy-2-naphthoate octaprenyltransferase"/>
    <property type="match status" value="1"/>
</dbReference>
<feature type="transmembrane region" description="Helical" evidence="8">
    <location>
        <begin position="291"/>
        <end position="309"/>
    </location>
</feature>
<keyword evidence="2 8" id="KW-0474">Menaquinone biosynthesis</keyword>
<sequence>MSQNLSQHSGIKKYYHLMRPHTLTASFVPVLLGTAASKIFLTGSESSIKISVVLAMLLASILIQAATNMFNEYFDHKRGLDDHTSVGIGGAIVRNGMSPNSVYTLAIIFYIIALLLGVYICMQSTWLLIPIGLICMAIGYFYTGGPFPISWTPFGEIFAGFFMGFVIIMISFYIQTGTINYYPALLSIPVSITIGLINLANNIRDREKDKQSGRKTYAILVGKKLSILTMAILYIFAYGFVIYLALFKPYGSIIWLIALISAPFPIKAIRRFNKNNTPQSMMPAMAATGKANTIFGLLLALGVYISGLLGGL</sequence>
<dbReference type="InterPro" id="IPR000537">
    <property type="entry name" value="UbiA_prenyltransferase"/>
</dbReference>
<proteinExistence type="inferred from homology"/>
<dbReference type="GO" id="GO:0009234">
    <property type="term" value="P:menaquinone biosynthetic process"/>
    <property type="evidence" value="ECO:0007669"/>
    <property type="project" value="UniProtKB-UniRule"/>
</dbReference>
<dbReference type="GO" id="GO:0005886">
    <property type="term" value="C:plasma membrane"/>
    <property type="evidence" value="ECO:0007669"/>
    <property type="project" value="UniProtKB-SubCell"/>
</dbReference>
<evidence type="ECO:0000313" key="10">
    <source>
        <dbReference type="EMBL" id="WHI60972.1"/>
    </source>
</evidence>
<feature type="transmembrane region" description="Helical" evidence="8">
    <location>
        <begin position="102"/>
        <end position="120"/>
    </location>
</feature>
<feature type="transmembrane region" description="Helical" evidence="8">
    <location>
        <begin position="225"/>
        <end position="246"/>
    </location>
</feature>
<dbReference type="GO" id="GO:0046428">
    <property type="term" value="F:1,4-dihydroxy-2-naphthoate polyprenyltransferase activity"/>
    <property type="evidence" value="ECO:0007669"/>
    <property type="project" value="UniProtKB-UniRule"/>
</dbReference>
<organism evidence="10 11">
    <name type="scientific">Mammaliicoccus lentus</name>
    <name type="common">Staphylococcus lentus</name>
    <dbReference type="NCBI Taxonomy" id="42858"/>
    <lineage>
        <taxon>Bacteria</taxon>
        <taxon>Bacillati</taxon>
        <taxon>Bacillota</taxon>
        <taxon>Bacilli</taxon>
        <taxon>Bacillales</taxon>
        <taxon>Staphylococcaceae</taxon>
        <taxon>Mammaliicoccus</taxon>
    </lineage>
</organism>
<dbReference type="GO" id="GO:0042371">
    <property type="term" value="P:vitamin K biosynthetic process"/>
    <property type="evidence" value="ECO:0007669"/>
    <property type="project" value="TreeGrafter"/>
</dbReference>
<reference evidence="10" key="1">
    <citation type="journal article" date="2023" name="Antibiotics">
        <title>Prevalence and Molecular Characterization of Methicillin-Resistant Staphylococci (MRS) and Mammaliicocci (MRM) in Dromedary Camels from Algeria: First Detection of SCCmec-mecC Hybrid in Methicillin-Resistant Mammaliicoccus lentus.</title>
        <authorList>
            <person name="Belhout C."/>
            <person name="Boyen F."/>
            <person name="Vereecke N."/>
            <person name="Theuns S."/>
            <person name="Taibi N."/>
            <person name="Stegger M."/>
            <person name="de la Fe-Rodriguez P.Y."/>
            <person name="Bouayad L."/>
            <person name="Elgroud R."/>
            <person name="Butaye P."/>
        </authorList>
    </citation>
    <scope>NUCLEOTIDE SEQUENCE</scope>
    <source>
        <strain evidence="10">7048</strain>
    </source>
</reference>
<evidence type="ECO:0000256" key="2">
    <source>
        <dbReference type="ARBA" id="ARBA00022428"/>
    </source>
</evidence>
<dbReference type="RefSeq" id="WP_064204879.1">
    <property type="nucleotide sequence ID" value="NZ_CABIVY010000033.1"/>
</dbReference>
<dbReference type="CDD" id="cd13962">
    <property type="entry name" value="PT_UbiA_UBIAD1"/>
    <property type="match status" value="1"/>
</dbReference>
<gene>
    <name evidence="8" type="primary">menA</name>
    <name evidence="10" type="ORF">PYH69_04895</name>
</gene>
<dbReference type="GeneID" id="99677207"/>
<feature type="transmembrane region" description="Helical" evidence="8">
    <location>
        <begin position="252"/>
        <end position="270"/>
    </location>
</feature>
<comment type="subcellular location">
    <subcellularLocation>
        <location evidence="8">Cell membrane</location>
        <topology evidence="8">Multi-pass membrane protein</topology>
    </subcellularLocation>
    <subcellularLocation>
        <location evidence="1">Membrane</location>
        <topology evidence="1">Multi-pass membrane protein</topology>
    </subcellularLocation>
</comment>
<keyword evidence="6 8" id="KW-1133">Transmembrane helix</keyword>
<comment type="pathway">
    <text evidence="8">Quinol/quinone metabolism; menaquinone biosynthesis; menaquinol from 1,4-dihydroxy-2-naphthoate: step 1/2.</text>
</comment>
<protein>
    <recommendedName>
        <fullName evidence="8 9">1,4-dihydroxy-2-naphthoate octaprenyltransferase</fullName>
        <shortName evidence="8">DHNA-octaprenyltransferase</shortName>
        <ecNumber evidence="8 9">2.5.1.74</ecNumber>
    </recommendedName>
</protein>
<feature type="transmembrane region" description="Helical" evidence="8">
    <location>
        <begin position="157"/>
        <end position="175"/>
    </location>
</feature>
<dbReference type="EMBL" id="CP118848">
    <property type="protein sequence ID" value="WHI60972.1"/>
    <property type="molecule type" value="Genomic_DNA"/>
</dbReference>
<dbReference type="InterPro" id="IPR026046">
    <property type="entry name" value="UBIAD1"/>
</dbReference>
<evidence type="ECO:0000256" key="6">
    <source>
        <dbReference type="ARBA" id="ARBA00022989"/>
    </source>
</evidence>
<dbReference type="Proteomes" id="UP001223261">
    <property type="component" value="Chromosome"/>
</dbReference>
<evidence type="ECO:0000256" key="4">
    <source>
        <dbReference type="ARBA" id="ARBA00022679"/>
    </source>
</evidence>
<accession>A0AAX3W6F3</accession>
<dbReference type="EC" id="2.5.1.74" evidence="8 9"/>
<dbReference type="AlphaFoldDB" id="A0AAX3W6F3"/>
<keyword evidence="5 8" id="KW-0812">Transmembrane</keyword>
<evidence type="ECO:0000256" key="1">
    <source>
        <dbReference type="ARBA" id="ARBA00004141"/>
    </source>
</evidence>
<dbReference type="Pfam" id="PF01040">
    <property type="entry name" value="UbiA"/>
    <property type="match status" value="1"/>
</dbReference>